<evidence type="ECO:0000259" key="22">
    <source>
        <dbReference type="PROSITE" id="PS51462"/>
    </source>
</evidence>
<comment type="cofactor">
    <cofactor evidence="1">
        <name>Mg(2+)</name>
        <dbReference type="ChEBI" id="CHEBI:18420"/>
    </cofactor>
</comment>
<evidence type="ECO:0000256" key="1">
    <source>
        <dbReference type="ARBA" id="ARBA00001946"/>
    </source>
</evidence>
<comment type="catalytic activity">
    <reaction evidence="18">
        <text>N(6)-methyl-ATP + H2O = N(6)-methyl-AMP + diphosphate + H(+)</text>
        <dbReference type="Rhea" id="RHEA:67608"/>
        <dbReference type="ChEBI" id="CHEBI:15377"/>
        <dbReference type="ChEBI" id="CHEBI:15378"/>
        <dbReference type="ChEBI" id="CHEBI:33019"/>
        <dbReference type="ChEBI" id="CHEBI:144842"/>
        <dbReference type="ChEBI" id="CHEBI:172873"/>
    </reaction>
    <physiologicalReaction direction="left-to-right" evidence="18">
        <dbReference type="Rhea" id="RHEA:67609"/>
    </physiologicalReaction>
</comment>
<evidence type="ECO:0000256" key="13">
    <source>
        <dbReference type="ARBA" id="ARBA00029673"/>
    </source>
</evidence>
<dbReference type="PROSITE" id="PS51462">
    <property type="entry name" value="NUDIX"/>
    <property type="match status" value="1"/>
</dbReference>
<evidence type="ECO:0000256" key="9">
    <source>
        <dbReference type="ARBA" id="ARBA00024486"/>
    </source>
</evidence>
<dbReference type="InterPro" id="IPR020084">
    <property type="entry name" value="NUDIX_hydrolase_CS"/>
</dbReference>
<dbReference type="PANTHER" id="PTHR43758">
    <property type="entry name" value="7,8-DIHYDRO-8-OXOGUANINE TRIPHOSPHATASE"/>
    <property type="match status" value="1"/>
</dbReference>
<evidence type="ECO:0000256" key="20">
    <source>
        <dbReference type="ARBA" id="ARBA00049032"/>
    </source>
</evidence>
<keyword evidence="5" id="KW-0378">Hydrolase</keyword>
<evidence type="ECO:0000313" key="23">
    <source>
        <dbReference type="EMBL" id="TDT17236.1"/>
    </source>
</evidence>
<keyword evidence="24" id="KW-1185">Reference proteome</keyword>
<dbReference type="SUPFAM" id="SSF55811">
    <property type="entry name" value="Nudix"/>
    <property type="match status" value="1"/>
</dbReference>
<comment type="catalytic activity">
    <reaction evidence="19">
        <text>O(6)-methyl-dGTP + H2O = O(6)-methyl-dGMP + diphosphate + H(+)</text>
        <dbReference type="Rhea" id="RHEA:67600"/>
        <dbReference type="ChEBI" id="CHEBI:15377"/>
        <dbReference type="ChEBI" id="CHEBI:15378"/>
        <dbReference type="ChEBI" id="CHEBI:33019"/>
        <dbReference type="ChEBI" id="CHEBI:169974"/>
        <dbReference type="ChEBI" id="CHEBI:169975"/>
    </reaction>
    <physiologicalReaction direction="left-to-right" evidence="19">
        <dbReference type="Rhea" id="RHEA:67601"/>
    </physiologicalReaction>
</comment>
<dbReference type="EC" id="3.6.1.56" evidence="11"/>
<dbReference type="GO" id="GO:0008413">
    <property type="term" value="F:8-oxo-7,8-dihydroguanosine triphosphate pyrophosphatase activity"/>
    <property type="evidence" value="ECO:0007669"/>
    <property type="project" value="InterPro"/>
</dbReference>
<evidence type="ECO:0000256" key="7">
    <source>
        <dbReference type="ARBA" id="ARBA00024448"/>
    </source>
</evidence>
<evidence type="ECO:0000256" key="4">
    <source>
        <dbReference type="ARBA" id="ARBA00022723"/>
    </source>
</evidence>
<evidence type="ECO:0000256" key="17">
    <source>
        <dbReference type="ARBA" id="ARBA00032071"/>
    </source>
</evidence>
<evidence type="ECO:0000313" key="24">
    <source>
        <dbReference type="Proteomes" id="UP000294558"/>
    </source>
</evidence>
<dbReference type="EMBL" id="SOAU01000001">
    <property type="protein sequence ID" value="TDT17236.1"/>
    <property type="molecule type" value="Genomic_DNA"/>
</dbReference>
<evidence type="ECO:0000256" key="5">
    <source>
        <dbReference type="ARBA" id="ARBA00022801"/>
    </source>
</evidence>
<dbReference type="InterPro" id="IPR000086">
    <property type="entry name" value="NUDIX_hydrolase_dom"/>
</dbReference>
<dbReference type="Proteomes" id="UP000294558">
    <property type="component" value="Unassembled WGS sequence"/>
</dbReference>
<feature type="domain" description="Nudix hydrolase" evidence="22">
    <location>
        <begin position="19"/>
        <end position="146"/>
    </location>
</feature>
<evidence type="ECO:0000256" key="15">
    <source>
        <dbReference type="ARBA" id="ARBA00030682"/>
    </source>
</evidence>
<comment type="subunit">
    <text evidence="3">Monomer.</text>
</comment>
<evidence type="ECO:0000256" key="21">
    <source>
        <dbReference type="ARBA" id="ARBA00053094"/>
    </source>
</evidence>
<dbReference type="InterPro" id="IPR003563">
    <property type="entry name" value="8ODP"/>
</dbReference>
<keyword evidence="4" id="KW-0479">Metal-binding</keyword>
<evidence type="ECO:0000256" key="18">
    <source>
        <dbReference type="ARBA" id="ARBA00048002"/>
    </source>
</evidence>
<dbReference type="GO" id="GO:0005737">
    <property type="term" value="C:cytoplasm"/>
    <property type="evidence" value="ECO:0007669"/>
    <property type="project" value="TreeGrafter"/>
</dbReference>
<comment type="catalytic activity">
    <reaction evidence="20">
        <text>N(6)-methyl-dATP + H2O = N(6)-methyl-dAMP + diphosphate + H(+)</text>
        <dbReference type="Rhea" id="RHEA:67604"/>
        <dbReference type="ChEBI" id="CHEBI:15377"/>
        <dbReference type="ChEBI" id="CHEBI:15378"/>
        <dbReference type="ChEBI" id="CHEBI:33019"/>
        <dbReference type="ChEBI" id="CHEBI:169976"/>
        <dbReference type="ChEBI" id="CHEBI:172872"/>
    </reaction>
    <physiologicalReaction direction="left-to-right" evidence="20">
        <dbReference type="Rhea" id="RHEA:67605"/>
    </physiologicalReaction>
</comment>
<comment type="function">
    <text evidence="21">Oxidized purine nucleoside triphosphate hydrolase which is a prominent sanitizer of the oxidized nucleotide pool. Catalyzes the hydrolysis of 2-oxo-dATP (2-hydroxy-dATP) into 2-oxo-dAMP. Also has a significant hydrolase activity toward 2-oxo-ATP, 8-oxo-dGTP and 8-oxo-dATP. Through the hydrolysis of oxidized purine nucleoside triphosphates, prevents their incorporation into DNA and the subsequent transversions A:T to C:G and G:C to T:A. Also catalyzes the hydrolysis of methylated purine nucleoside triphosphate preventing their integration into DNA. Through this antimutagenic activity protects cells from oxidative stress.</text>
</comment>
<dbReference type="RefSeq" id="WP_133869535.1">
    <property type="nucleotide sequence ID" value="NZ_SOAU01000001.1"/>
</dbReference>
<comment type="catalytic activity">
    <reaction evidence="7">
        <text>8-oxo-dATP + H2O = 8-oxo-dAMP + diphosphate + H(+)</text>
        <dbReference type="Rhea" id="RHEA:65396"/>
        <dbReference type="ChEBI" id="CHEBI:15377"/>
        <dbReference type="ChEBI" id="CHEBI:15378"/>
        <dbReference type="ChEBI" id="CHEBI:33019"/>
        <dbReference type="ChEBI" id="CHEBI:71361"/>
        <dbReference type="ChEBI" id="CHEBI:172871"/>
    </reaction>
    <physiologicalReaction direction="left-to-right" evidence="7">
        <dbReference type="Rhea" id="RHEA:65397"/>
    </physiologicalReaction>
</comment>
<evidence type="ECO:0000256" key="2">
    <source>
        <dbReference type="ARBA" id="ARBA00005582"/>
    </source>
</evidence>
<evidence type="ECO:0000256" key="16">
    <source>
        <dbReference type="ARBA" id="ARBA00031927"/>
    </source>
</evidence>
<evidence type="ECO:0000256" key="6">
    <source>
        <dbReference type="ARBA" id="ARBA00022842"/>
    </source>
</evidence>
<dbReference type="PRINTS" id="PR01403">
    <property type="entry name" value="8OXTPHPHTASE"/>
</dbReference>
<dbReference type="OrthoDB" id="9804563at2"/>
<gene>
    <name evidence="23" type="ORF">BDK89_2844</name>
</gene>
<evidence type="ECO:0000256" key="14">
    <source>
        <dbReference type="ARBA" id="ARBA00030634"/>
    </source>
</evidence>
<sequence length="167" mass="18834">MTGRSPRSVDDVDWATWDPNIRATLLFVIRDEQVLLIHKKRGIGAGKINGPGGKIDPGETAMECAVRETQEELHVTATGVAEAGRLWFDFVDGTKIHCIVFRADDFDGEPTETDEAVPLWFTLDDVPFERMWQDDELWFPSLLNRVPFELKATFDDDQLLDAQLSVG</sequence>
<reference evidence="23 24" key="1">
    <citation type="submission" date="2019-03" db="EMBL/GenBank/DDBJ databases">
        <title>Sequencing the genomes of 1000 actinobacteria strains.</title>
        <authorList>
            <person name="Klenk H.-P."/>
        </authorList>
    </citation>
    <scope>NUCLEOTIDE SEQUENCE [LARGE SCALE GENOMIC DNA]</scope>
    <source>
        <strain evidence="23 24">DSM 18936</strain>
    </source>
</reference>
<evidence type="ECO:0000256" key="19">
    <source>
        <dbReference type="ARBA" id="ARBA00048894"/>
    </source>
</evidence>
<comment type="catalytic activity">
    <reaction evidence="8">
        <text>2-oxo-dATP + H2O = 2-oxo-dAMP + diphosphate + H(+)</text>
        <dbReference type="Rhea" id="RHEA:31583"/>
        <dbReference type="ChEBI" id="CHEBI:15377"/>
        <dbReference type="ChEBI" id="CHEBI:15378"/>
        <dbReference type="ChEBI" id="CHEBI:33019"/>
        <dbReference type="ChEBI" id="CHEBI:63212"/>
        <dbReference type="ChEBI" id="CHEBI:77897"/>
        <dbReference type="EC" id="3.6.1.56"/>
    </reaction>
    <physiologicalReaction direction="left-to-right" evidence="8">
        <dbReference type="Rhea" id="RHEA:31584"/>
    </physiologicalReaction>
</comment>
<dbReference type="CDD" id="cd03427">
    <property type="entry name" value="NUDIX_MTH1_Nudt1"/>
    <property type="match status" value="1"/>
</dbReference>
<dbReference type="GO" id="GO:0042262">
    <property type="term" value="P:DNA protection"/>
    <property type="evidence" value="ECO:0007669"/>
    <property type="project" value="InterPro"/>
</dbReference>
<keyword evidence="6" id="KW-0460">Magnesium</keyword>
<dbReference type="GO" id="GO:0008828">
    <property type="term" value="F:dATP diphosphatase activity"/>
    <property type="evidence" value="ECO:0007669"/>
    <property type="project" value="UniProtKB-EC"/>
</dbReference>
<dbReference type="AlphaFoldDB" id="A0A4R7I3J8"/>
<evidence type="ECO:0000256" key="10">
    <source>
        <dbReference type="ARBA" id="ARBA00024596"/>
    </source>
</evidence>
<comment type="catalytic activity">
    <reaction evidence="9">
        <text>8-oxo-dGTP + H2O = 8-oxo-dGMP + diphosphate + H(+)</text>
        <dbReference type="Rhea" id="RHEA:31575"/>
        <dbReference type="ChEBI" id="CHEBI:15377"/>
        <dbReference type="ChEBI" id="CHEBI:15378"/>
        <dbReference type="ChEBI" id="CHEBI:33019"/>
        <dbReference type="ChEBI" id="CHEBI:63224"/>
        <dbReference type="ChEBI" id="CHEBI:77896"/>
    </reaction>
    <physiologicalReaction direction="left-to-right" evidence="9">
        <dbReference type="Rhea" id="RHEA:31576"/>
    </physiologicalReaction>
</comment>
<name>A0A4R7I3J8_9ACTN</name>
<dbReference type="PANTHER" id="PTHR43758:SF2">
    <property type="entry name" value="OXIDIZED PURINE NUCLEOSIDE TRIPHOSPHATE HYDROLASE"/>
    <property type="match status" value="1"/>
</dbReference>
<protein>
    <recommendedName>
        <fullName evidence="12">Oxidized purine nucleoside triphosphate hydrolase</fullName>
        <ecNumber evidence="11">3.6.1.56</ecNumber>
    </recommendedName>
    <alternativeName>
        <fullName evidence="16">2-hydroxy-dATP diphosphatase</fullName>
    </alternativeName>
    <alternativeName>
        <fullName evidence="15">7,8-dihydro-8-oxoguanine triphosphatase</fullName>
    </alternativeName>
    <alternativeName>
        <fullName evidence="14">8-oxo-dGTPase</fullName>
    </alternativeName>
    <alternativeName>
        <fullName evidence="17">Methylated purine nucleoside triphosphate hydrolase</fullName>
    </alternativeName>
    <alternativeName>
        <fullName evidence="13">Nucleoside diphosphate-linked moiety X motif 1</fullName>
    </alternativeName>
</protein>
<evidence type="ECO:0000256" key="12">
    <source>
        <dbReference type="ARBA" id="ARBA00026218"/>
    </source>
</evidence>
<dbReference type="Gene3D" id="3.90.79.10">
    <property type="entry name" value="Nucleoside Triphosphate Pyrophosphohydrolase"/>
    <property type="match status" value="1"/>
</dbReference>
<evidence type="ECO:0000256" key="3">
    <source>
        <dbReference type="ARBA" id="ARBA00011245"/>
    </source>
</evidence>
<comment type="caution">
    <text evidence="23">The sequence shown here is derived from an EMBL/GenBank/DDBJ whole genome shotgun (WGS) entry which is preliminary data.</text>
</comment>
<evidence type="ECO:0000256" key="11">
    <source>
        <dbReference type="ARBA" id="ARBA00026103"/>
    </source>
</evidence>
<comment type="catalytic activity">
    <reaction evidence="10">
        <text>2-oxo-ATP + H2O = 2-oxo-AMP + diphosphate + H(+)</text>
        <dbReference type="Rhea" id="RHEA:67392"/>
        <dbReference type="ChEBI" id="CHEBI:15377"/>
        <dbReference type="ChEBI" id="CHEBI:15378"/>
        <dbReference type="ChEBI" id="CHEBI:33019"/>
        <dbReference type="ChEBI" id="CHEBI:71395"/>
        <dbReference type="ChEBI" id="CHEBI:172878"/>
    </reaction>
    <physiologicalReaction direction="left-to-right" evidence="10">
        <dbReference type="Rhea" id="RHEA:67393"/>
    </physiologicalReaction>
</comment>
<comment type="similarity">
    <text evidence="2">Belongs to the Nudix hydrolase family.</text>
</comment>
<dbReference type="GO" id="GO:0046872">
    <property type="term" value="F:metal ion binding"/>
    <property type="evidence" value="ECO:0007669"/>
    <property type="project" value="UniProtKB-KW"/>
</dbReference>
<evidence type="ECO:0000256" key="8">
    <source>
        <dbReference type="ARBA" id="ARBA00024459"/>
    </source>
</evidence>
<dbReference type="PROSITE" id="PS00893">
    <property type="entry name" value="NUDIX_BOX"/>
    <property type="match status" value="1"/>
</dbReference>
<dbReference type="InterPro" id="IPR015797">
    <property type="entry name" value="NUDIX_hydrolase-like_dom_sf"/>
</dbReference>
<organism evidence="23 24">
    <name type="scientific">Ilumatobacter fluminis</name>
    <dbReference type="NCBI Taxonomy" id="467091"/>
    <lineage>
        <taxon>Bacteria</taxon>
        <taxon>Bacillati</taxon>
        <taxon>Actinomycetota</taxon>
        <taxon>Acidimicrobiia</taxon>
        <taxon>Acidimicrobiales</taxon>
        <taxon>Ilumatobacteraceae</taxon>
        <taxon>Ilumatobacter</taxon>
    </lineage>
</organism>
<proteinExistence type="inferred from homology"/>
<accession>A0A4R7I3J8</accession>
<dbReference type="Pfam" id="PF00293">
    <property type="entry name" value="NUDIX"/>
    <property type="match status" value="1"/>
</dbReference>